<evidence type="ECO:0000313" key="3">
    <source>
        <dbReference type="Proteomes" id="UP000037460"/>
    </source>
</evidence>
<comment type="caution">
    <text evidence="2">The sequence shown here is derived from an EMBL/GenBank/DDBJ whole genome shotgun (WGS) entry which is preliminary data.</text>
</comment>
<feature type="compositionally biased region" description="Low complexity" evidence="1">
    <location>
        <begin position="187"/>
        <end position="205"/>
    </location>
</feature>
<evidence type="ECO:0000256" key="1">
    <source>
        <dbReference type="SAM" id="MobiDB-lite"/>
    </source>
</evidence>
<proteinExistence type="predicted"/>
<feature type="region of interest" description="Disordered" evidence="1">
    <location>
        <begin position="138"/>
        <end position="205"/>
    </location>
</feature>
<protein>
    <submittedName>
        <fullName evidence="2">Uncharacterized protein</fullName>
    </submittedName>
</protein>
<dbReference type="EMBL" id="JWZX01002881">
    <property type="protein sequence ID" value="KOO26198.1"/>
    <property type="molecule type" value="Genomic_DNA"/>
</dbReference>
<name>A0A0M0JIY2_9EUKA</name>
<gene>
    <name evidence="2" type="ORF">Ctob_000175</name>
</gene>
<organism evidence="2 3">
    <name type="scientific">Chrysochromulina tobinii</name>
    <dbReference type="NCBI Taxonomy" id="1460289"/>
    <lineage>
        <taxon>Eukaryota</taxon>
        <taxon>Haptista</taxon>
        <taxon>Haptophyta</taxon>
        <taxon>Prymnesiophyceae</taxon>
        <taxon>Prymnesiales</taxon>
        <taxon>Chrysochromulinaceae</taxon>
        <taxon>Chrysochromulina</taxon>
    </lineage>
</organism>
<keyword evidence="3" id="KW-1185">Reference proteome</keyword>
<dbReference type="Proteomes" id="UP000037460">
    <property type="component" value="Unassembled WGS sequence"/>
</dbReference>
<accession>A0A0M0JIY2</accession>
<feature type="compositionally biased region" description="Low complexity" evidence="1">
    <location>
        <begin position="155"/>
        <end position="168"/>
    </location>
</feature>
<feature type="compositionally biased region" description="Polar residues" evidence="1">
    <location>
        <begin position="169"/>
        <end position="179"/>
    </location>
</feature>
<reference evidence="3" key="1">
    <citation type="journal article" date="2015" name="PLoS Genet.">
        <title>Genome Sequence and Transcriptome Analyses of Chrysochromulina tobin: Metabolic Tools for Enhanced Algal Fitness in the Prominent Order Prymnesiales (Haptophyceae).</title>
        <authorList>
            <person name="Hovde B.T."/>
            <person name="Deodato C.R."/>
            <person name="Hunsperger H.M."/>
            <person name="Ryken S.A."/>
            <person name="Yost W."/>
            <person name="Jha R.K."/>
            <person name="Patterson J."/>
            <person name="Monnat R.J. Jr."/>
            <person name="Barlow S.B."/>
            <person name="Starkenburg S.R."/>
            <person name="Cattolico R.A."/>
        </authorList>
    </citation>
    <scope>NUCLEOTIDE SEQUENCE</scope>
    <source>
        <strain evidence="3">CCMP291</strain>
    </source>
</reference>
<sequence length="205" mass="22266">MVLYNPDDPEAAVAAEAARDAARARLFAAPRVPIHLLPVALEPSILLLVPPERFLDLRVAIPTFTATAGNTTLLAMREELVSNATLVQRAPKRNASLVSAAERQQQQRSVAAILRWEILVLKILPDSSFSNRGNFSLNVSDYAEPTNPPRKDTLGTTTRPSPRTTSGTQRHPLQQQPPSFRTHAAKEAAAWSSARATAAAGNQMF</sequence>
<dbReference type="AlphaFoldDB" id="A0A0M0JIY2"/>
<evidence type="ECO:0000313" key="2">
    <source>
        <dbReference type="EMBL" id="KOO26198.1"/>
    </source>
</evidence>